<evidence type="ECO:0000256" key="9">
    <source>
        <dbReference type="ARBA" id="ARBA00022842"/>
    </source>
</evidence>
<evidence type="ECO:0000256" key="12">
    <source>
        <dbReference type="ARBA" id="ARBA00049255"/>
    </source>
</evidence>
<evidence type="ECO:0000256" key="3">
    <source>
        <dbReference type="ARBA" id="ARBA00011209"/>
    </source>
</evidence>
<dbReference type="EC" id="6.1.1.20" evidence="13"/>
<dbReference type="Pfam" id="PF02912">
    <property type="entry name" value="Phe_tRNA-synt_N"/>
    <property type="match status" value="1"/>
</dbReference>
<feature type="binding site" evidence="13">
    <location>
        <position position="262"/>
    </location>
    <ligand>
        <name>Mg(2+)</name>
        <dbReference type="ChEBI" id="CHEBI:18420"/>
        <note>shared with beta subunit</note>
    </ligand>
</feature>
<dbReference type="HAMAP" id="MF_00281">
    <property type="entry name" value="Phe_tRNA_synth_alpha1"/>
    <property type="match status" value="1"/>
</dbReference>
<evidence type="ECO:0000256" key="2">
    <source>
        <dbReference type="ARBA" id="ARBA00010207"/>
    </source>
</evidence>
<evidence type="ECO:0000256" key="11">
    <source>
        <dbReference type="ARBA" id="ARBA00023146"/>
    </source>
</evidence>
<dbReference type="AlphaFoldDB" id="A0A955RJC5"/>
<dbReference type="InterPro" id="IPR006195">
    <property type="entry name" value="aa-tRNA-synth_II"/>
</dbReference>
<name>A0A955RJC5_9BACT</name>
<dbReference type="GO" id="GO:0004826">
    <property type="term" value="F:phenylalanine-tRNA ligase activity"/>
    <property type="evidence" value="ECO:0007669"/>
    <property type="project" value="UniProtKB-UniRule"/>
</dbReference>
<comment type="cofactor">
    <cofactor evidence="13">
        <name>Mg(2+)</name>
        <dbReference type="ChEBI" id="CHEBI:18420"/>
    </cofactor>
    <text evidence="13">Binds 2 magnesium ions per tetramer.</text>
</comment>
<dbReference type="Proteomes" id="UP000783287">
    <property type="component" value="Unassembled WGS sequence"/>
</dbReference>
<organism evidence="15 16">
    <name type="scientific">Candidatus Dojkabacteria bacterium</name>
    <dbReference type="NCBI Taxonomy" id="2099670"/>
    <lineage>
        <taxon>Bacteria</taxon>
        <taxon>Candidatus Dojkabacteria</taxon>
    </lineage>
</organism>
<feature type="domain" description="Aminoacyl-transfer RNA synthetases class-II family profile" evidence="14">
    <location>
        <begin position="187"/>
        <end position="326"/>
    </location>
</feature>
<dbReference type="Pfam" id="PF01409">
    <property type="entry name" value="tRNA-synt_2d"/>
    <property type="match status" value="1"/>
</dbReference>
<comment type="subcellular location">
    <subcellularLocation>
        <location evidence="1 13">Cytoplasm</location>
    </subcellularLocation>
</comment>
<dbReference type="SUPFAM" id="SSF55681">
    <property type="entry name" value="Class II aaRS and biotin synthetases"/>
    <property type="match status" value="1"/>
</dbReference>
<dbReference type="InterPro" id="IPR022911">
    <property type="entry name" value="Phe_tRNA_ligase_alpha1_bac"/>
</dbReference>
<reference evidence="15" key="1">
    <citation type="submission" date="2020-04" db="EMBL/GenBank/DDBJ databases">
        <authorList>
            <person name="Zhang T."/>
        </authorList>
    </citation>
    <scope>NUCLEOTIDE SEQUENCE</scope>
    <source>
        <strain evidence="15">HKST-UBA14</strain>
    </source>
</reference>
<keyword evidence="10 13" id="KW-0648">Protein biosynthesis</keyword>
<evidence type="ECO:0000313" key="15">
    <source>
        <dbReference type="EMBL" id="MCA9383816.1"/>
    </source>
</evidence>
<accession>A0A955RJC5</accession>
<evidence type="ECO:0000256" key="7">
    <source>
        <dbReference type="ARBA" id="ARBA00022741"/>
    </source>
</evidence>
<evidence type="ECO:0000313" key="16">
    <source>
        <dbReference type="Proteomes" id="UP000783287"/>
    </source>
</evidence>
<keyword evidence="5 13" id="KW-0436">Ligase</keyword>
<dbReference type="GO" id="GO:0000049">
    <property type="term" value="F:tRNA binding"/>
    <property type="evidence" value="ECO:0007669"/>
    <property type="project" value="InterPro"/>
</dbReference>
<dbReference type="InterPro" id="IPR010978">
    <property type="entry name" value="tRNA-bd_arm"/>
</dbReference>
<keyword evidence="6 13" id="KW-0479">Metal-binding</keyword>
<dbReference type="PANTHER" id="PTHR11538">
    <property type="entry name" value="PHENYLALANYL-TRNA SYNTHETASE"/>
    <property type="match status" value="1"/>
</dbReference>
<dbReference type="SUPFAM" id="SSF46589">
    <property type="entry name" value="tRNA-binding arm"/>
    <property type="match status" value="1"/>
</dbReference>
<dbReference type="InterPro" id="IPR045864">
    <property type="entry name" value="aa-tRNA-synth_II/BPL/LPL"/>
</dbReference>
<dbReference type="PANTHER" id="PTHR11538:SF41">
    <property type="entry name" value="PHENYLALANINE--TRNA LIGASE, MITOCHONDRIAL"/>
    <property type="match status" value="1"/>
</dbReference>
<evidence type="ECO:0000256" key="4">
    <source>
        <dbReference type="ARBA" id="ARBA00022490"/>
    </source>
</evidence>
<evidence type="ECO:0000256" key="6">
    <source>
        <dbReference type="ARBA" id="ARBA00022723"/>
    </source>
</evidence>
<dbReference type="GO" id="GO:0005524">
    <property type="term" value="F:ATP binding"/>
    <property type="evidence" value="ECO:0007669"/>
    <property type="project" value="UniProtKB-UniRule"/>
</dbReference>
<evidence type="ECO:0000256" key="5">
    <source>
        <dbReference type="ARBA" id="ARBA00022598"/>
    </source>
</evidence>
<sequence length="347" mass="39628">MANKDIKTLLADLDKIETDAKDKIAKIQDLKDLEDLKTKVLGRKSKLTNILKNIKNLDKEAKKELGSSANKLRVNLTNEFEQKTKNIQFKKLENISKEEAIDITLPGKVNRQGTIHPLTQMLHRAEDIFYRMGFEVVYANEVDDDYHNFQTVNIPEGHPARDSWDTFWTKDGHIAITHTSSMQNRILSAKEPPIRAVVPGRSFRNEATDARHEHTFTQIEGIYVDKGITFADMLGTLKTFFSEFFEQDMDILFSPDFFPFVEPGGMISLTCILCNGDGCDVCKKTGWLEILGCGMIHPKVLEMAKLDPNVYSGFAWGFGLERLIMLKSNIEDVRHFFSGNLKFIRQF</sequence>
<dbReference type="CDD" id="cd00496">
    <property type="entry name" value="PheRS_alpha_core"/>
    <property type="match status" value="1"/>
</dbReference>
<gene>
    <name evidence="13 15" type="primary">pheS</name>
    <name evidence="15" type="ORF">KC909_05640</name>
</gene>
<keyword evidence="11 13" id="KW-0030">Aminoacyl-tRNA synthetase</keyword>
<evidence type="ECO:0000259" key="14">
    <source>
        <dbReference type="PROSITE" id="PS50862"/>
    </source>
</evidence>
<reference evidence="15" key="2">
    <citation type="journal article" date="2021" name="Microbiome">
        <title>Successional dynamics and alternative stable states in a saline activated sludge microbial community over 9 years.</title>
        <authorList>
            <person name="Wang Y."/>
            <person name="Ye J."/>
            <person name="Ju F."/>
            <person name="Liu L."/>
            <person name="Boyd J.A."/>
            <person name="Deng Y."/>
            <person name="Parks D.H."/>
            <person name="Jiang X."/>
            <person name="Yin X."/>
            <person name="Woodcroft B.J."/>
            <person name="Tyson G.W."/>
            <person name="Hugenholtz P."/>
            <person name="Polz M.F."/>
            <person name="Zhang T."/>
        </authorList>
    </citation>
    <scope>NUCLEOTIDE SEQUENCE</scope>
    <source>
        <strain evidence="15">HKST-UBA14</strain>
    </source>
</reference>
<evidence type="ECO:0000256" key="10">
    <source>
        <dbReference type="ARBA" id="ARBA00022917"/>
    </source>
</evidence>
<comment type="subunit">
    <text evidence="3 13">Tetramer of two alpha and two beta subunits.</text>
</comment>
<evidence type="ECO:0000256" key="1">
    <source>
        <dbReference type="ARBA" id="ARBA00004496"/>
    </source>
</evidence>
<dbReference type="GO" id="GO:0000287">
    <property type="term" value="F:magnesium ion binding"/>
    <property type="evidence" value="ECO:0007669"/>
    <property type="project" value="UniProtKB-UniRule"/>
</dbReference>
<keyword evidence="8 13" id="KW-0067">ATP-binding</keyword>
<comment type="similarity">
    <text evidence="2 13">Belongs to the class-II aminoacyl-tRNA synthetase family. Phe-tRNA synthetase alpha subunit type 1 subfamily.</text>
</comment>
<dbReference type="EMBL" id="JAGQLK010000144">
    <property type="protein sequence ID" value="MCA9383816.1"/>
    <property type="molecule type" value="Genomic_DNA"/>
</dbReference>
<evidence type="ECO:0000256" key="8">
    <source>
        <dbReference type="ARBA" id="ARBA00022840"/>
    </source>
</evidence>
<comment type="caution">
    <text evidence="15">The sequence shown here is derived from an EMBL/GenBank/DDBJ whole genome shotgun (WGS) entry which is preliminary data.</text>
</comment>
<keyword evidence="7 13" id="KW-0547">Nucleotide-binding</keyword>
<proteinExistence type="inferred from homology"/>
<dbReference type="Gene3D" id="3.30.930.10">
    <property type="entry name" value="Bira Bifunctional Protein, Domain 2"/>
    <property type="match status" value="1"/>
</dbReference>
<dbReference type="PROSITE" id="PS50862">
    <property type="entry name" value="AA_TRNA_LIGASE_II"/>
    <property type="match status" value="1"/>
</dbReference>
<dbReference type="InterPro" id="IPR002319">
    <property type="entry name" value="Phenylalanyl-tRNA_Synthase"/>
</dbReference>
<keyword evidence="9 13" id="KW-0460">Magnesium</keyword>
<evidence type="ECO:0000256" key="13">
    <source>
        <dbReference type="HAMAP-Rule" id="MF_00281"/>
    </source>
</evidence>
<dbReference type="GO" id="GO:0006432">
    <property type="term" value="P:phenylalanyl-tRNA aminoacylation"/>
    <property type="evidence" value="ECO:0007669"/>
    <property type="project" value="UniProtKB-UniRule"/>
</dbReference>
<dbReference type="NCBIfam" id="TIGR00468">
    <property type="entry name" value="pheS"/>
    <property type="match status" value="1"/>
</dbReference>
<comment type="catalytic activity">
    <reaction evidence="12 13">
        <text>tRNA(Phe) + L-phenylalanine + ATP = L-phenylalanyl-tRNA(Phe) + AMP + diphosphate + H(+)</text>
        <dbReference type="Rhea" id="RHEA:19413"/>
        <dbReference type="Rhea" id="RHEA-COMP:9668"/>
        <dbReference type="Rhea" id="RHEA-COMP:9699"/>
        <dbReference type="ChEBI" id="CHEBI:15378"/>
        <dbReference type="ChEBI" id="CHEBI:30616"/>
        <dbReference type="ChEBI" id="CHEBI:33019"/>
        <dbReference type="ChEBI" id="CHEBI:58095"/>
        <dbReference type="ChEBI" id="CHEBI:78442"/>
        <dbReference type="ChEBI" id="CHEBI:78531"/>
        <dbReference type="ChEBI" id="CHEBI:456215"/>
        <dbReference type="EC" id="6.1.1.20"/>
    </reaction>
</comment>
<dbReference type="InterPro" id="IPR004529">
    <property type="entry name" value="Phe-tRNA-synth_IIc_asu"/>
</dbReference>
<protein>
    <recommendedName>
        <fullName evidence="13">Phenylalanine--tRNA ligase alpha subunit</fullName>
        <ecNumber evidence="13">6.1.1.20</ecNumber>
    </recommendedName>
    <alternativeName>
        <fullName evidence="13">Phenylalanyl-tRNA synthetase alpha subunit</fullName>
        <shortName evidence="13">PheRS</shortName>
    </alternativeName>
</protein>
<keyword evidence="4 13" id="KW-0963">Cytoplasm</keyword>
<dbReference type="GO" id="GO:0005737">
    <property type="term" value="C:cytoplasm"/>
    <property type="evidence" value="ECO:0007669"/>
    <property type="project" value="UniProtKB-SubCell"/>
</dbReference>
<dbReference type="InterPro" id="IPR004188">
    <property type="entry name" value="Phe-tRNA_ligase_II_N"/>
</dbReference>